<dbReference type="Proteomes" id="UP000295758">
    <property type="component" value="Unassembled WGS sequence"/>
</dbReference>
<evidence type="ECO:0000313" key="15">
    <source>
        <dbReference type="EMBL" id="SDB95405.1"/>
    </source>
</evidence>
<dbReference type="OrthoDB" id="9796330at2"/>
<dbReference type="EC" id="2.7.13.3" evidence="3"/>
<dbReference type="PROSITE" id="PS50885">
    <property type="entry name" value="HAMP"/>
    <property type="match status" value="1"/>
</dbReference>
<dbReference type="AlphaFoldDB" id="A0A1G6HND7"/>
<dbReference type="EMBL" id="SOAA01000005">
    <property type="protein sequence ID" value="TDS33090.1"/>
    <property type="molecule type" value="Genomic_DNA"/>
</dbReference>
<dbReference type="SMART" id="SM00388">
    <property type="entry name" value="HisKA"/>
    <property type="match status" value="1"/>
</dbReference>
<evidence type="ECO:0000313" key="19">
    <source>
        <dbReference type="Proteomes" id="UP000324896"/>
    </source>
</evidence>
<dbReference type="Gene3D" id="6.10.340.10">
    <property type="match status" value="1"/>
</dbReference>
<dbReference type="GO" id="GO:0000155">
    <property type="term" value="F:phosphorelay sensor kinase activity"/>
    <property type="evidence" value="ECO:0007669"/>
    <property type="project" value="InterPro"/>
</dbReference>
<keyword evidence="8 11" id="KW-1133">Transmembrane helix</keyword>
<dbReference type="InterPro" id="IPR003594">
    <property type="entry name" value="HATPase_dom"/>
</dbReference>
<keyword evidence="6 11" id="KW-0812">Transmembrane</keyword>
<dbReference type="Pfam" id="PF00672">
    <property type="entry name" value="HAMP"/>
    <property type="match status" value="1"/>
</dbReference>
<evidence type="ECO:0000313" key="16">
    <source>
        <dbReference type="EMBL" id="TDS33090.1"/>
    </source>
</evidence>
<proteinExistence type="predicted"/>
<dbReference type="InterPro" id="IPR050428">
    <property type="entry name" value="TCS_sensor_his_kinase"/>
</dbReference>
<dbReference type="SMART" id="SM00304">
    <property type="entry name" value="HAMP"/>
    <property type="match status" value="1"/>
</dbReference>
<evidence type="ECO:0000256" key="11">
    <source>
        <dbReference type="SAM" id="Phobius"/>
    </source>
</evidence>
<dbReference type="SUPFAM" id="SSF47384">
    <property type="entry name" value="Homodimeric domain of signal transducing histidine kinase"/>
    <property type="match status" value="1"/>
</dbReference>
<feature type="domain" description="HAMP" evidence="13">
    <location>
        <begin position="187"/>
        <end position="241"/>
    </location>
</feature>
<evidence type="ECO:0000256" key="9">
    <source>
        <dbReference type="ARBA" id="ARBA00023012"/>
    </source>
</evidence>
<evidence type="ECO:0000256" key="8">
    <source>
        <dbReference type="ARBA" id="ARBA00022989"/>
    </source>
</evidence>
<dbReference type="EMBL" id="FMYT01000001">
    <property type="protein sequence ID" value="SDB95405.1"/>
    <property type="molecule type" value="Genomic_DNA"/>
</dbReference>
<reference evidence="16 18" key="3">
    <citation type="submission" date="2019-03" db="EMBL/GenBank/DDBJ databases">
        <title>Deep subsurface shale carbon reservoir microbial communities from Ohio and West Virginia, USA.</title>
        <authorList>
            <person name="Wrighton K."/>
        </authorList>
    </citation>
    <scope>NUCLEOTIDE SEQUENCE [LARGE SCALE GENOMIC DNA]</scope>
    <source>
        <strain evidence="16 18">UTICA-S4D12</strain>
    </source>
</reference>
<reference evidence="14 17" key="2">
    <citation type="submission" date="2018-04" db="EMBL/GenBank/DDBJ databases">
        <title>Subsurface microbial communities from deep shales in Ohio and West Virginia, USA.</title>
        <authorList>
            <person name="Wrighton K."/>
        </authorList>
    </citation>
    <scope>NUCLEOTIDE SEQUENCE [LARGE SCALE GENOMIC DNA]</scope>
    <source>
        <strain evidence="14 17">MSL28</strain>
    </source>
</reference>
<dbReference type="InterPro" id="IPR036097">
    <property type="entry name" value="HisK_dim/P_sf"/>
</dbReference>
<dbReference type="InterPro" id="IPR003660">
    <property type="entry name" value="HAMP_dom"/>
</dbReference>
<dbReference type="Pfam" id="PF00512">
    <property type="entry name" value="HisKA"/>
    <property type="match status" value="1"/>
</dbReference>
<evidence type="ECO:0000256" key="2">
    <source>
        <dbReference type="ARBA" id="ARBA00004370"/>
    </source>
</evidence>
<name>A0A1G6HND7_9FIRM</name>
<comment type="subcellular location">
    <subcellularLocation>
        <location evidence="2">Membrane</location>
    </subcellularLocation>
</comment>
<evidence type="ECO:0000256" key="7">
    <source>
        <dbReference type="ARBA" id="ARBA00022777"/>
    </source>
</evidence>
<dbReference type="SUPFAM" id="SSF55874">
    <property type="entry name" value="ATPase domain of HSP90 chaperone/DNA topoisomerase II/histidine kinase"/>
    <property type="match status" value="1"/>
</dbReference>
<dbReference type="InterPro" id="IPR003661">
    <property type="entry name" value="HisK_dim/P_dom"/>
</dbReference>
<accession>A0A1G6HND7</accession>
<dbReference type="FunFam" id="1.10.287.130:FF:000001">
    <property type="entry name" value="Two-component sensor histidine kinase"/>
    <property type="match status" value="1"/>
</dbReference>
<dbReference type="PRINTS" id="PR00344">
    <property type="entry name" value="BCTRLSENSOR"/>
</dbReference>
<comment type="catalytic activity">
    <reaction evidence="1">
        <text>ATP + protein L-histidine = ADP + protein N-phospho-L-histidine.</text>
        <dbReference type="EC" id="2.7.13.3"/>
    </reaction>
</comment>
<keyword evidence="4" id="KW-0597">Phosphoprotein</keyword>
<evidence type="ECO:0000256" key="4">
    <source>
        <dbReference type="ARBA" id="ARBA00022553"/>
    </source>
</evidence>
<dbReference type="InterPro" id="IPR036890">
    <property type="entry name" value="HATPase_C_sf"/>
</dbReference>
<evidence type="ECO:0000256" key="1">
    <source>
        <dbReference type="ARBA" id="ARBA00000085"/>
    </source>
</evidence>
<dbReference type="CDD" id="cd06225">
    <property type="entry name" value="HAMP"/>
    <property type="match status" value="1"/>
</dbReference>
<sequence>MNKNLNYKKYPLKINLTIWYMVILFLVLIFFSSILYFYLESQLSEEVKSILEIEMQQLKSEINETGLNSDYLLNSVDRENLTTFVYNSQGKLMNKNLESEFIQDIITEVNKKNNFFKIIEYNNQKWAVLSSTVNSAPDQDFTQNYHINLVYSFAREQKMLDNLILILLIMIPLTLILASGGGYFLASRALKAIDLISVTAAKISQSNLSQRIKINKGREDEIGRLVKTLNSLLDRLENSFYRQKQFNADVSHELKTPISVIKAQIEEAIDSEKKLTSDQKNILLTIKKQIEQMNQLVSQMLLLAKVDGKNIKPDKEEFDLNVVVDAVIEEMNNLASEKNISIKKEIREGQEFRMKADLSLITQLLLNLIDNALKYSKDSGKIKIILTKLDGFYRLNIIDNGIGIAEEDLDDIFKRFYRVDKSRSREYGGTGLGLSICSWIVKIHGGEINIKSSLKKGSNFEILLPEE</sequence>
<evidence type="ECO:0000259" key="12">
    <source>
        <dbReference type="PROSITE" id="PS50109"/>
    </source>
</evidence>
<feature type="transmembrane region" description="Helical" evidence="11">
    <location>
        <begin position="18"/>
        <end position="39"/>
    </location>
</feature>
<evidence type="ECO:0000256" key="3">
    <source>
        <dbReference type="ARBA" id="ARBA00012438"/>
    </source>
</evidence>
<dbReference type="STRING" id="54121.SAMN04515653_104181"/>
<keyword evidence="10 11" id="KW-0472">Membrane</keyword>
<dbReference type="CDD" id="cd00082">
    <property type="entry name" value="HisKA"/>
    <property type="match status" value="1"/>
</dbReference>
<keyword evidence="5" id="KW-0808">Transferase</keyword>
<dbReference type="FunFam" id="3.30.565.10:FF:000006">
    <property type="entry name" value="Sensor histidine kinase WalK"/>
    <property type="match status" value="1"/>
</dbReference>
<keyword evidence="9" id="KW-0902">Two-component regulatory system</keyword>
<feature type="transmembrane region" description="Helical" evidence="11">
    <location>
        <begin position="163"/>
        <end position="186"/>
    </location>
</feature>
<dbReference type="Proteomes" id="UP000324896">
    <property type="component" value="Unassembled WGS sequence"/>
</dbReference>
<dbReference type="InterPro" id="IPR004358">
    <property type="entry name" value="Sig_transdc_His_kin-like_C"/>
</dbReference>
<gene>
    <name evidence="16" type="ORF">BY453_10598</name>
    <name evidence="14" type="ORF">C8C78_102105</name>
    <name evidence="15" type="ORF">SAMN04488597_10135</name>
</gene>
<organism evidence="15 19">
    <name type="scientific">Halanaerobium congolense</name>
    <dbReference type="NCBI Taxonomy" id="54121"/>
    <lineage>
        <taxon>Bacteria</taxon>
        <taxon>Bacillati</taxon>
        <taxon>Bacillota</taxon>
        <taxon>Clostridia</taxon>
        <taxon>Halanaerobiales</taxon>
        <taxon>Halanaerobiaceae</taxon>
        <taxon>Halanaerobium</taxon>
    </lineage>
</organism>
<dbReference type="SMART" id="SM00387">
    <property type="entry name" value="HATPase_c"/>
    <property type="match status" value="1"/>
</dbReference>
<dbReference type="InterPro" id="IPR005467">
    <property type="entry name" value="His_kinase_dom"/>
</dbReference>
<evidence type="ECO:0000313" key="17">
    <source>
        <dbReference type="Proteomes" id="UP000247389"/>
    </source>
</evidence>
<dbReference type="Gene3D" id="1.10.287.130">
    <property type="match status" value="1"/>
</dbReference>
<evidence type="ECO:0000259" key="13">
    <source>
        <dbReference type="PROSITE" id="PS50885"/>
    </source>
</evidence>
<dbReference type="SUPFAM" id="SSF158472">
    <property type="entry name" value="HAMP domain-like"/>
    <property type="match status" value="1"/>
</dbReference>
<feature type="domain" description="Histidine kinase" evidence="12">
    <location>
        <begin position="249"/>
        <end position="467"/>
    </location>
</feature>
<keyword evidence="7 15" id="KW-0418">Kinase</keyword>
<dbReference type="PANTHER" id="PTHR45436:SF5">
    <property type="entry name" value="SENSOR HISTIDINE KINASE TRCS"/>
    <property type="match status" value="1"/>
</dbReference>
<evidence type="ECO:0000313" key="14">
    <source>
        <dbReference type="EMBL" id="PXV69976.1"/>
    </source>
</evidence>
<dbReference type="RefSeq" id="WP_073156206.1">
    <property type="nucleotide sequence ID" value="NZ_FMYT01000001.1"/>
</dbReference>
<evidence type="ECO:0000256" key="10">
    <source>
        <dbReference type="ARBA" id="ARBA00023136"/>
    </source>
</evidence>
<dbReference type="EMBL" id="QICM01000002">
    <property type="protein sequence ID" value="PXV69976.1"/>
    <property type="molecule type" value="Genomic_DNA"/>
</dbReference>
<reference evidence="15 19" key="1">
    <citation type="submission" date="2016-10" db="EMBL/GenBank/DDBJ databases">
        <authorList>
            <person name="Varghese N."/>
            <person name="Submissions S."/>
        </authorList>
    </citation>
    <scope>NUCLEOTIDE SEQUENCE [LARGE SCALE GENOMIC DNA]</scope>
    <source>
        <strain evidence="15 19">WG10</strain>
    </source>
</reference>
<dbReference type="PANTHER" id="PTHR45436">
    <property type="entry name" value="SENSOR HISTIDINE KINASE YKOH"/>
    <property type="match status" value="1"/>
</dbReference>
<dbReference type="Pfam" id="PF02518">
    <property type="entry name" value="HATPase_c"/>
    <property type="match status" value="1"/>
</dbReference>
<dbReference type="CDD" id="cd00075">
    <property type="entry name" value="HATPase"/>
    <property type="match status" value="1"/>
</dbReference>
<evidence type="ECO:0000256" key="5">
    <source>
        <dbReference type="ARBA" id="ARBA00022679"/>
    </source>
</evidence>
<dbReference type="Proteomes" id="UP000247389">
    <property type="component" value="Unassembled WGS sequence"/>
</dbReference>
<dbReference type="PROSITE" id="PS50109">
    <property type="entry name" value="HIS_KIN"/>
    <property type="match status" value="1"/>
</dbReference>
<dbReference type="Gene3D" id="3.30.565.10">
    <property type="entry name" value="Histidine kinase-like ATPase, C-terminal domain"/>
    <property type="match status" value="1"/>
</dbReference>
<dbReference type="GO" id="GO:0005886">
    <property type="term" value="C:plasma membrane"/>
    <property type="evidence" value="ECO:0007669"/>
    <property type="project" value="TreeGrafter"/>
</dbReference>
<evidence type="ECO:0000313" key="18">
    <source>
        <dbReference type="Proteomes" id="UP000295758"/>
    </source>
</evidence>
<protein>
    <recommendedName>
        <fullName evidence="3">histidine kinase</fullName>
        <ecNumber evidence="3">2.7.13.3</ecNumber>
    </recommendedName>
</protein>
<evidence type="ECO:0000256" key="6">
    <source>
        <dbReference type="ARBA" id="ARBA00022692"/>
    </source>
</evidence>